<feature type="domain" description="Metallo-beta-lactamase" evidence="10">
    <location>
        <begin position="14"/>
        <end position="179"/>
    </location>
</feature>
<dbReference type="Pfam" id="PF00753">
    <property type="entry name" value="Lactamase_B"/>
    <property type="match status" value="1"/>
</dbReference>
<name>A0A1G4B3L9_9PEZI</name>
<evidence type="ECO:0000256" key="6">
    <source>
        <dbReference type="ARBA" id="ARBA00022723"/>
    </source>
</evidence>
<dbReference type="Pfam" id="PF16123">
    <property type="entry name" value="HAGH_C"/>
    <property type="match status" value="2"/>
</dbReference>
<keyword evidence="7 11" id="KW-0378">Hydrolase</keyword>
<dbReference type="EMBL" id="MJBS01000076">
    <property type="protein sequence ID" value="OHE95933.1"/>
    <property type="molecule type" value="Genomic_DNA"/>
</dbReference>
<dbReference type="AlphaFoldDB" id="A0A1G4B3L9"/>
<evidence type="ECO:0000256" key="1">
    <source>
        <dbReference type="ARBA" id="ARBA00001623"/>
    </source>
</evidence>
<comment type="catalytic activity">
    <reaction evidence="1">
        <text>an S-(2-hydroxyacyl)glutathione + H2O = a 2-hydroxy carboxylate + glutathione + H(+)</text>
        <dbReference type="Rhea" id="RHEA:21864"/>
        <dbReference type="ChEBI" id="CHEBI:15377"/>
        <dbReference type="ChEBI" id="CHEBI:15378"/>
        <dbReference type="ChEBI" id="CHEBI:57925"/>
        <dbReference type="ChEBI" id="CHEBI:58896"/>
        <dbReference type="ChEBI" id="CHEBI:71261"/>
        <dbReference type="EC" id="3.1.2.6"/>
    </reaction>
</comment>
<keyword evidence="8" id="KW-0862">Zinc</keyword>
<dbReference type="OrthoDB" id="515692at2759"/>
<reference evidence="11 12" key="1">
    <citation type="submission" date="2016-09" db="EMBL/GenBank/DDBJ databases">
        <authorList>
            <person name="Capua I."/>
            <person name="De Benedictis P."/>
            <person name="Joannis T."/>
            <person name="Lombin L.H."/>
            <person name="Cattoli G."/>
        </authorList>
    </citation>
    <scope>NUCLEOTIDE SEQUENCE [LARGE SCALE GENOMIC DNA]</scope>
    <source>
        <strain evidence="11 12">IMI 309357</strain>
    </source>
</reference>
<comment type="caution">
    <text evidence="11">The sequence shown here is derived from an EMBL/GenBank/DDBJ whole genome shotgun (WGS) entry which is preliminary data.</text>
</comment>
<evidence type="ECO:0000259" key="10">
    <source>
        <dbReference type="SMART" id="SM00849"/>
    </source>
</evidence>
<dbReference type="Gene3D" id="3.60.15.10">
    <property type="entry name" value="Ribonuclease Z/Hydroxyacylglutathione hydrolase-like"/>
    <property type="match status" value="2"/>
</dbReference>
<dbReference type="EC" id="3.1.2.6" evidence="5"/>
<sequence length="295" mass="32480">MHIQSIPMWVGSSNNYAYLVKDDKTNDAVIIDPANPSEVTPVLQKAIKSGGINLTAIVNTHHHWDHAGGNKKLQDELGLDALAVIGGKDCEGVTRTPGHGESFTIGDGISVKALHTPCHTQDSICWFMQDGDQKVVFTGDTLFISGCGKFFEGNAEEMHSALNKTLASLPDDTLVFPGHEYTKSNVKFAASVLQNEAIQKLQAFAENNKETQGKFTIGDEKVSPVVPLPVPRGCFYARLSLDERERREENALTTGFPQKHNVFMRVEDPEIQRVTGESEPVSVMAKLREMKNNFK</sequence>
<evidence type="ECO:0000256" key="3">
    <source>
        <dbReference type="ARBA" id="ARBA00004963"/>
    </source>
</evidence>
<dbReference type="InterPro" id="IPR035680">
    <property type="entry name" value="Clx_II_MBL"/>
</dbReference>
<dbReference type="Proteomes" id="UP000176998">
    <property type="component" value="Unassembled WGS sequence"/>
</dbReference>
<keyword evidence="6" id="KW-0479">Metal-binding</keyword>
<dbReference type="RefSeq" id="XP_022473094.1">
    <property type="nucleotide sequence ID" value="XM_022620415.1"/>
</dbReference>
<dbReference type="InterPro" id="IPR001279">
    <property type="entry name" value="Metallo-B-lactamas"/>
</dbReference>
<dbReference type="GO" id="GO:0046872">
    <property type="term" value="F:metal ion binding"/>
    <property type="evidence" value="ECO:0007669"/>
    <property type="project" value="UniProtKB-KW"/>
</dbReference>
<dbReference type="STRING" id="1209926.A0A1G4B3L9"/>
<keyword evidence="12" id="KW-1185">Reference proteome</keyword>
<evidence type="ECO:0000256" key="4">
    <source>
        <dbReference type="ARBA" id="ARBA00006759"/>
    </source>
</evidence>
<evidence type="ECO:0000256" key="7">
    <source>
        <dbReference type="ARBA" id="ARBA00022801"/>
    </source>
</evidence>
<evidence type="ECO:0000256" key="8">
    <source>
        <dbReference type="ARBA" id="ARBA00022833"/>
    </source>
</evidence>
<dbReference type="PANTHER" id="PTHR11935:SF94">
    <property type="entry name" value="TENZING NORGAY, ISOFORM C"/>
    <property type="match status" value="1"/>
</dbReference>
<evidence type="ECO:0000313" key="12">
    <source>
        <dbReference type="Proteomes" id="UP000176998"/>
    </source>
</evidence>
<evidence type="ECO:0000256" key="2">
    <source>
        <dbReference type="ARBA" id="ARBA00001947"/>
    </source>
</evidence>
<comment type="cofactor">
    <cofactor evidence="2">
        <name>Zn(2+)</name>
        <dbReference type="ChEBI" id="CHEBI:29105"/>
    </cofactor>
</comment>
<evidence type="ECO:0000256" key="9">
    <source>
        <dbReference type="ARBA" id="ARBA00031044"/>
    </source>
</evidence>
<protein>
    <recommendedName>
        <fullName evidence="5">hydroxyacylglutathione hydrolase</fullName>
        <ecNumber evidence="5">3.1.2.6</ecNumber>
    </recommendedName>
    <alternativeName>
        <fullName evidence="9">Glyoxalase II</fullName>
    </alternativeName>
</protein>
<dbReference type="UniPathway" id="UPA00619">
    <property type="reaction ID" value="UER00676"/>
</dbReference>
<gene>
    <name evidence="11" type="ORF">CORC01_08785</name>
</gene>
<dbReference type="CDD" id="cd07723">
    <property type="entry name" value="hydroxyacylglutathione_hydrolase_MBL-fold"/>
    <property type="match status" value="1"/>
</dbReference>
<dbReference type="GeneID" id="34561925"/>
<accession>A0A1G4B3L9</accession>
<dbReference type="SUPFAM" id="SSF56281">
    <property type="entry name" value="Metallo-hydrolase/oxidoreductase"/>
    <property type="match status" value="1"/>
</dbReference>
<comment type="similarity">
    <text evidence="4">Belongs to the metallo-beta-lactamase superfamily. Glyoxalase II family.</text>
</comment>
<organism evidence="11 12">
    <name type="scientific">Colletotrichum orchidophilum</name>
    <dbReference type="NCBI Taxonomy" id="1209926"/>
    <lineage>
        <taxon>Eukaryota</taxon>
        <taxon>Fungi</taxon>
        <taxon>Dikarya</taxon>
        <taxon>Ascomycota</taxon>
        <taxon>Pezizomycotina</taxon>
        <taxon>Sordariomycetes</taxon>
        <taxon>Hypocreomycetidae</taxon>
        <taxon>Glomerellales</taxon>
        <taxon>Glomerellaceae</taxon>
        <taxon>Colletotrichum</taxon>
    </lineage>
</organism>
<dbReference type="InterPro" id="IPR032282">
    <property type="entry name" value="HAGH_C"/>
</dbReference>
<proteinExistence type="inferred from homology"/>
<evidence type="ECO:0000256" key="5">
    <source>
        <dbReference type="ARBA" id="ARBA00011917"/>
    </source>
</evidence>
<comment type="pathway">
    <text evidence="3">Secondary metabolite metabolism; methylglyoxal degradation; (R)-lactate from methylglyoxal: step 2/2.</text>
</comment>
<dbReference type="InterPro" id="IPR036866">
    <property type="entry name" value="RibonucZ/Hydroxyglut_hydro"/>
</dbReference>
<evidence type="ECO:0000313" key="11">
    <source>
        <dbReference type="EMBL" id="OHE95933.1"/>
    </source>
</evidence>
<dbReference type="GO" id="GO:0004416">
    <property type="term" value="F:hydroxyacylglutathione hydrolase activity"/>
    <property type="evidence" value="ECO:0007669"/>
    <property type="project" value="UniProtKB-EC"/>
</dbReference>
<dbReference type="SMART" id="SM00849">
    <property type="entry name" value="Lactamase_B"/>
    <property type="match status" value="1"/>
</dbReference>
<dbReference type="PANTHER" id="PTHR11935">
    <property type="entry name" value="BETA LACTAMASE DOMAIN"/>
    <property type="match status" value="1"/>
</dbReference>